<gene>
    <name evidence="2" type="ORF">PQO03_02540</name>
</gene>
<keyword evidence="3" id="KW-1185">Reference proteome</keyword>
<organism evidence="2 3">
    <name type="scientific">Lentisphaera profundi</name>
    <dbReference type="NCBI Taxonomy" id="1658616"/>
    <lineage>
        <taxon>Bacteria</taxon>
        <taxon>Pseudomonadati</taxon>
        <taxon>Lentisphaerota</taxon>
        <taxon>Lentisphaeria</taxon>
        <taxon>Lentisphaerales</taxon>
        <taxon>Lentisphaeraceae</taxon>
        <taxon>Lentisphaera</taxon>
    </lineage>
</organism>
<protein>
    <submittedName>
        <fullName evidence="2">Uncharacterized protein</fullName>
    </submittedName>
</protein>
<evidence type="ECO:0000313" key="3">
    <source>
        <dbReference type="Proteomes" id="UP001214250"/>
    </source>
</evidence>
<evidence type="ECO:0000256" key="1">
    <source>
        <dbReference type="SAM" id="Phobius"/>
    </source>
</evidence>
<dbReference type="Proteomes" id="UP001214250">
    <property type="component" value="Chromosome 1"/>
</dbReference>
<proteinExistence type="predicted"/>
<accession>A0ABY7VXP4</accession>
<feature type="transmembrane region" description="Helical" evidence="1">
    <location>
        <begin position="9"/>
        <end position="27"/>
    </location>
</feature>
<sequence length="78" mass="8686">MNKLLIKAILHGIGLALALYTIMMFLASGFATDQTQLDFMQIGISATCVVLAIFVYPKMFYKKLKAKQTLSDNQKTNP</sequence>
<keyword evidence="1" id="KW-1133">Transmembrane helix</keyword>
<dbReference type="RefSeq" id="WP_274150903.1">
    <property type="nucleotide sequence ID" value="NZ_CP117811.1"/>
</dbReference>
<evidence type="ECO:0000313" key="2">
    <source>
        <dbReference type="EMBL" id="WDE96838.1"/>
    </source>
</evidence>
<keyword evidence="1" id="KW-0812">Transmembrane</keyword>
<keyword evidence="1" id="KW-0472">Membrane</keyword>
<dbReference type="EMBL" id="CP117811">
    <property type="protein sequence ID" value="WDE96838.1"/>
    <property type="molecule type" value="Genomic_DNA"/>
</dbReference>
<feature type="transmembrane region" description="Helical" evidence="1">
    <location>
        <begin position="39"/>
        <end position="57"/>
    </location>
</feature>
<reference evidence="2 3" key="1">
    <citation type="submission" date="2023-02" db="EMBL/GenBank/DDBJ databases">
        <title>Genome sequence of Lentisphaera profundi SAORIC-696.</title>
        <authorList>
            <person name="Kim e."/>
            <person name="Cho J.-C."/>
            <person name="Choi A."/>
            <person name="Kang I."/>
        </authorList>
    </citation>
    <scope>NUCLEOTIDE SEQUENCE [LARGE SCALE GENOMIC DNA]</scope>
    <source>
        <strain evidence="2 3">SAORIC-696</strain>
    </source>
</reference>
<name>A0ABY7VXP4_9BACT</name>